<dbReference type="Gene3D" id="3.40.50.150">
    <property type="entry name" value="Vaccinia Virus protein VP39"/>
    <property type="match status" value="1"/>
</dbReference>
<evidence type="ECO:0000259" key="4">
    <source>
        <dbReference type="Pfam" id="PF08241"/>
    </source>
</evidence>
<sequence length="261" mass="29773">MAEIPSLPQRAFVVGAQRRTELASAFQTDAESYDKIRPSYPQESLDFTLQHQPSTAIDIGCGSGIFTEQLVSEGLEVRAVDPSAEMLSVLSQRLPQIQITCAPGEDTGLASDSADLVTYAQAWHWVDHPKASAEAARLLHDGGWLTLLWNQLDVSIPWVHRLARIMHAGDVHRPELEPPLGAQFQKPEHGIWHWSMPLEFQEIIELTKSRSYYRRSSEATRAKVEANLDWYWHEHLGHEQGEKVQVPYLTHAWRSRRRTRR</sequence>
<evidence type="ECO:0000256" key="3">
    <source>
        <dbReference type="ARBA" id="ARBA00022679"/>
    </source>
</evidence>
<evidence type="ECO:0000313" key="6">
    <source>
        <dbReference type="Proteomes" id="UP000235739"/>
    </source>
</evidence>
<dbReference type="GO" id="GO:0008757">
    <property type="term" value="F:S-adenosylmethionine-dependent methyltransferase activity"/>
    <property type="evidence" value="ECO:0007669"/>
    <property type="project" value="InterPro"/>
</dbReference>
<dbReference type="InterPro" id="IPR051052">
    <property type="entry name" value="Diverse_substrate_MTase"/>
</dbReference>
<evidence type="ECO:0000256" key="2">
    <source>
        <dbReference type="ARBA" id="ARBA00022603"/>
    </source>
</evidence>
<dbReference type="Proteomes" id="UP000235739">
    <property type="component" value="Unassembled WGS sequence"/>
</dbReference>
<dbReference type="CDD" id="cd02440">
    <property type="entry name" value="AdoMet_MTases"/>
    <property type="match status" value="1"/>
</dbReference>
<dbReference type="PANTHER" id="PTHR44942:SF4">
    <property type="entry name" value="METHYLTRANSFERASE TYPE 11 DOMAIN-CONTAINING PROTEIN"/>
    <property type="match status" value="1"/>
</dbReference>
<dbReference type="GO" id="GO:0032259">
    <property type="term" value="P:methylation"/>
    <property type="evidence" value="ECO:0007669"/>
    <property type="project" value="UniProtKB-KW"/>
</dbReference>
<evidence type="ECO:0000313" key="5">
    <source>
        <dbReference type="EMBL" id="PMQ21539.1"/>
    </source>
</evidence>
<gene>
    <name evidence="5" type="ORF">CIK84_08375</name>
</gene>
<comment type="caution">
    <text evidence="5">The sequence shown here is derived from an EMBL/GenBank/DDBJ whole genome shotgun (WGS) entry which is preliminary data.</text>
</comment>
<dbReference type="PANTHER" id="PTHR44942">
    <property type="entry name" value="METHYLTRANSF_11 DOMAIN-CONTAINING PROTEIN"/>
    <property type="match status" value="1"/>
</dbReference>
<protein>
    <submittedName>
        <fullName evidence="5">Class I SAM-dependent methyltransferase</fullName>
    </submittedName>
</protein>
<dbReference type="InterPro" id="IPR029063">
    <property type="entry name" value="SAM-dependent_MTases_sf"/>
</dbReference>
<dbReference type="InterPro" id="IPR013216">
    <property type="entry name" value="Methyltransf_11"/>
</dbReference>
<comment type="similarity">
    <text evidence="1">Belongs to the methyltransferase superfamily.</text>
</comment>
<reference evidence="5 6" key="1">
    <citation type="journal article" date="2017" name="Elife">
        <title>Extensive horizontal gene transfer in cheese-associated bacteria.</title>
        <authorList>
            <person name="Bonham K.S."/>
            <person name="Wolfe B.E."/>
            <person name="Dutton R.J."/>
        </authorList>
    </citation>
    <scope>NUCLEOTIDE SEQUENCE [LARGE SCALE GENOMIC DNA]</scope>
    <source>
        <strain evidence="5 6">JB182</strain>
    </source>
</reference>
<accession>A0A2N7S5X1</accession>
<dbReference type="AlphaFoldDB" id="A0A2N7S5X1"/>
<dbReference type="RefSeq" id="WP_013348392.1">
    <property type="nucleotide sequence ID" value="NZ_JBQDJG010000035.1"/>
</dbReference>
<dbReference type="Pfam" id="PF08241">
    <property type="entry name" value="Methyltransf_11"/>
    <property type="match status" value="1"/>
</dbReference>
<keyword evidence="3 5" id="KW-0808">Transferase</keyword>
<name>A0A2N7S5X1_9MICC</name>
<keyword evidence="2 5" id="KW-0489">Methyltransferase</keyword>
<dbReference type="OMA" id="HWVDPER"/>
<dbReference type="GeneID" id="303184635"/>
<dbReference type="SUPFAM" id="SSF53335">
    <property type="entry name" value="S-adenosyl-L-methionine-dependent methyltransferases"/>
    <property type="match status" value="1"/>
</dbReference>
<feature type="domain" description="Methyltransferase type 11" evidence="4">
    <location>
        <begin position="57"/>
        <end position="146"/>
    </location>
</feature>
<evidence type="ECO:0000256" key="1">
    <source>
        <dbReference type="ARBA" id="ARBA00008361"/>
    </source>
</evidence>
<organism evidence="5 6">
    <name type="scientific">Glutamicibacter arilaitensis</name>
    <dbReference type="NCBI Taxonomy" id="256701"/>
    <lineage>
        <taxon>Bacteria</taxon>
        <taxon>Bacillati</taxon>
        <taxon>Actinomycetota</taxon>
        <taxon>Actinomycetes</taxon>
        <taxon>Micrococcales</taxon>
        <taxon>Micrococcaceae</taxon>
        <taxon>Glutamicibacter</taxon>
    </lineage>
</organism>
<dbReference type="EMBL" id="PNQX01000001">
    <property type="protein sequence ID" value="PMQ21539.1"/>
    <property type="molecule type" value="Genomic_DNA"/>
</dbReference>
<proteinExistence type="inferred from homology"/>